<dbReference type="PROSITE" id="PS00018">
    <property type="entry name" value="EF_HAND_1"/>
    <property type="match status" value="4"/>
</dbReference>
<dbReference type="GO" id="GO:0005783">
    <property type="term" value="C:endoplasmic reticulum"/>
    <property type="evidence" value="ECO:0007669"/>
    <property type="project" value="TreeGrafter"/>
</dbReference>
<dbReference type="PANTHER" id="PTHR10827:SF95">
    <property type="entry name" value="LD34388P"/>
    <property type="match status" value="1"/>
</dbReference>
<evidence type="ECO:0000256" key="1">
    <source>
        <dbReference type="ARBA" id="ARBA00022837"/>
    </source>
</evidence>
<gene>
    <name evidence="3" type="ORF">NTEN_LOCUS21326</name>
</gene>
<dbReference type="OrthoDB" id="293868at2759"/>
<accession>A0A6H5HR94</accession>
<feature type="domain" description="EF-hand" evidence="2">
    <location>
        <begin position="162"/>
        <end position="187"/>
    </location>
</feature>
<dbReference type="Gene3D" id="1.10.238.10">
    <property type="entry name" value="EF-hand"/>
    <property type="match status" value="2"/>
</dbReference>
<evidence type="ECO:0000313" key="3">
    <source>
        <dbReference type="EMBL" id="CAB0017300.1"/>
    </source>
</evidence>
<dbReference type="GO" id="GO:0005509">
    <property type="term" value="F:calcium ion binding"/>
    <property type="evidence" value="ECO:0007669"/>
    <property type="project" value="InterPro"/>
</dbReference>
<evidence type="ECO:0000313" key="4">
    <source>
        <dbReference type="Proteomes" id="UP000479000"/>
    </source>
</evidence>
<dbReference type="InterPro" id="IPR018247">
    <property type="entry name" value="EF_Hand_1_Ca_BS"/>
</dbReference>
<dbReference type="EMBL" id="CADCXU010031141">
    <property type="protein sequence ID" value="CAB0017300.1"/>
    <property type="molecule type" value="Genomic_DNA"/>
</dbReference>
<protein>
    <recommendedName>
        <fullName evidence="2">EF-hand domain-containing protein</fullName>
    </recommendedName>
</protein>
<proteinExistence type="predicted"/>
<dbReference type="InterPro" id="IPR011992">
    <property type="entry name" value="EF-hand-dom_pair"/>
</dbReference>
<organism evidence="3 4">
    <name type="scientific">Nesidiocoris tenuis</name>
    <dbReference type="NCBI Taxonomy" id="355587"/>
    <lineage>
        <taxon>Eukaryota</taxon>
        <taxon>Metazoa</taxon>
        <taxon>Ecdysozoa</taxon>
        <taxon>Arthropoda</taxon>
        <taxon>Hexapoda</taxon>
        <taxon>Insecta</taxon>
        <taxon>Pterygota</taxon>
        <taxon>Neoptera</taxon>
        <taxon>Paraneoptera</taxon>
        <taxon>Hemiptera</taxon>
        <taxon>Heteroptera</taxon>
        <taxon>Panheteroptera</taxon>
        <taxon>Cimicomorpha</taxon>
        <taxon>Miridae</taxon>
        <taxon>Dicyphina</taxon>
        <taxon>Nesidiocoris</taxon>
    </lineage>
</organism>
<evidence type="ECO:0000259" key="2">
    <source>
        <dbReference type="PROSITE" id="PS50222"/>
    </source>
</evidence>
<dbReference type="Pfam" id="PF13499">
    <property type="entry name" value="EF-hand_7"/>
    <property type="match status" value="2"/>
</dbReference>
<reference evidence="3 4" key="1">
    <citation type="submission" date="2020-02" db="EMBL/GenBank/DDBJ databases">
        <authorList>
            <person name="Ferguson B K."/>
        </authorList>
    </citation>
    <scope>NUCLEOTIDE SEQUENCE [LARGE SCALE GENOMIC DNA]</scope>
</reference>
<sequence length="242" mass="27575">MMAVRAPDPSLSSTSCLLKKDKIMFTVADKNQDGFLDKNEFLPFSHPEEHPDMLPLILNSTLEEKDLNHDGEIDFQEFIGEKGQPNIRSIHRIRRIEPSAPQIHQKAIPNFDSCQVESYSMIETECDNCATECDSCVTDNSSFSGKLHDKHWLIAEKDKFDEEYDKDHDGKLSASEILSWVVPSNAEIAQEETEHLFASADDDHDDLLSFDEILDNHETFVGSEATDYGTHLHNIHHFEDEL</sequence>
<dbReference type="PROSITE" id="PS50222">
    <property type="entry name" value="EF_HAND_2"/>
    <property type="match status" value="1"/>
</dbReference>
<dbReference type="AlphaFoldDB" id="A0A6H5HR94"/>
<dbReference type="Proteomes" id="UP000479000">
    <property type="component" value="Unassembled WGS sequence"/>
</dbReference>
<dbReference type="SUPFAM" id="SSF47473">
    <property type="entry name" value="EF-hand"/>
    <property type="match status" value="1"/>
</dbReference>
<keyword evidence="4" id="KW-1185">Reference proteome</keyword>
<dbReference type="InterPro" id="IPR002048">
    <property type="entry name" value="EF_hand_dom"/>
</dbReference>
<dbReference type="PANTHER" id="PTHR10827">
    <property type="entry name" value="RETICULOCALBIN"/>
    <property type="match status" value="1"/>
</dbReference>
<name>A0A6H5HR94_9HEMI</name>
<keyword evidence="1" id="KW-0106">Calcium</keyword>